<accession>A0A9P6F0G5</accession>
<name>A0A9P6F0G5_9FUNG</name>
<sequence length="100" mass="11279">MDLEKVGNQFKDSVDYLTRNRMDISGVKVYGAVVFENLALEIESTILKLKRIKFNTPRDWTGVNFQTPQKADRTGIVAVYPSSPSTRVAKPGRSLAQEKF</sequence>
<dbReference type="Proteomes" id="UP000723463">
    <property type="component" value="Unassembled WGS sequence"/>
</dbReference>
<dbReference type="AlphaFoldDB" id="A0A9P6F0G5"/>
<organism evidence="1 2">
    <name type="scientific">Mortierella hygrophila</name>
    <dbReference type="NCBI Taxonomy" id="979708"/>
    <lineage>
        <taxon>Eukaryota</taxon>
        <taxon>Fungi</taxon>
        <taxon>Fungi incertae sedis</taxon>
        <taxon>Mucoromycota</taxon>
        <taxon>Mortierellomycotina</taxon>
        <taxon>Mortierellomycetes</taxon>
        <taxon>Mortierellales</taxon>
        <taxon>Mortierellaceae</taxon>
        <taxon>Mortierella</taxon>
    </lineage>
</organism>
<protein>
    <submittedName>
        <fullName evidence="1">Uncharacterized protein</fullName>
    </submittedName>
</protein>
<proteinExistence type="predicted"/>
<keyword evidence="2" id="KW-1185">Reference proteome</keyword>
<comment type="caution">
    <text evidence="1">The sequence shown here is derived from an EMBL/GenBank/DDBJ whole genome shotgun (WGS) entry which is preliminary data.</text>
</comment>
<dbReference type="EMBL" id="JAAAXW010000214">
    <property type="protein sequence ID" value="KAF9540118.1"/>
    <property type="molecule type" value="Genomic_DNA"/>
</dbReference>
<gene>
    <name evidence="1" type="ORF">EC957_004632</name>
</gene>
<evidence type="ECO:0000313" key="2">
    <source>
        <dbReference type="Proteomes" id="UP000723463"/>
    </source>
</evidence>
<evidence type="ECO:0000313" key="1">
    <source>
        <dbReference type="EMBL" id="KAF9540118.1"/>
    </source>
</evidence>
<reference evidence="1" key="1">
    <citation type="journal article" date="2020" name="Fungal Divers.">
        <title>Resolving the Mortierellaceae phylogeny through synthesis of multi-gene phylogenetics and phylogenomics.</title>
        <authorList>
            <person name="Vandepol N."/>
            <person name="Liber J."/>
            <person name="Desiro A."/>
            <person name="Na H."/>
            <person name="Kennedy M."/>
            <person name="Barry K."/>
            <person name="Grigoriev I.V."/>
            <person name="Miller A.N."/>
            <person name="O'Donnell K."/>
            <person name="Stajich J.E."/>
            <person name="Bonito G."/>
        </authorList>
    </citation>
    <scope>NUCLEOTIDE SEQUENCE</scope>
    <source>
        <strain evidence="1">NRRL 2591</strain>
    </source>
</reference>